<reference evidence="4 5" key="1">
    <citation type="journal article" date="2018" name="Genome Announc.">
        <title>Ignatzschineria cameli sp. nov., isolated from necrotic foot tissue of dromedaries (Camelus dromedarius) and associated maggots (Wohlfahrtia species) in Dubai.</title>
        <authorList>
            <person name="Tsang C.C."/>
            <person name="Tang J.Y."/>
            <person name="Fong J.Y."/>
            <person name="Kinne J."/>
            <person name="Lee H.H."/>
            <person name="Joseph M."/>
            <person name="Jose S."/>
            <person name="Schuster R.K."/>
            <person name="Tang Y."/>
            <person name="Sivakumar S."/>
            <person name="Chen J.H."/>
            <person name="Teng J.L."/>
            <person name="Lau S.K."/>
            <person name="Wernery U."/>
            <person name="Woo P.C."/>
        </authorList>
    </citation>
    <scope>NUCLEOTIDE SEQUENCE [LARGE SCALE GENOMIC DNA]</scope>
    <source>
        <strain evidence="4 5">KCTC 22643</strain>
    </source>
</reference>
<name>A0A2U2AJQ1_9GAMM</name>
<gene>
    <name evidence="4" type="ORF">DC082_06470</name>
</gene>
<dbReference type="SUPFAM" id="SSF56563">
    <property type="entry name" value="Major capsid protein gp5"/>
    <property type="match status" value="1"/>
</dbReference>
<dbReference type="AlphaFoldDB" id="A0A2U2AJQ1"/>
<feature type="region of interest" description="Disordered" evidence="2">
    <location>
        <begin position="68"/>
        <end position="89"/>
    </location>
</feature>
<evidence type="ECO:0000313" key="5">
    <source>
        <dbReference type="Proteomes" id="UP000244948"/>
    </source>
</evidence>
<dbReference type="NCBIfam" id="TIGR01554">
    <property type="entry name" value="major_cap_HK97"/>
    <property type="match status" value="1"/>
</dbReference>
<comment type="subcellular location">
    <subcellularLocation>
        <location evidence="1">Virion</location>
    </subcellularLocation>
</comment>
<proteinExistence type="predicted"/>
<dbReference type="Pfam" id="PF05065">
    <property type="entry name" value="Phage_capsid"/>
    <property type="match status" value="1"/>
</dbReference>
<accession>A0A2U2AJQ1</accession>
<protein>
    <submittedName>
        <fullName evidence="4">Phage major capsid protein</fullName>
    </submittedName>
</protein>
<dbReference type="EMBL" id="QEWR01000003">
    <property type="protein sequence ID" value="PWD83065.1"/>
    <property type="molecule type" value="Genomic_DNA"/>
</dbReference>
<evidence type="ECO:0000256" key="1">
    <source>
        <dbReference type="ARBA" id="ARBA00004328"/>
    </source>
</evidence>
<dbReference type="RefSeq" id="WP_109236280.1">
    <property type="nucleotide sequence ID" value="NZ_BMXZ01000002.1"/>
</dbReference>
<comment type="caution">
    <text evidence="4">The sequence shown here is derived from an EMBL/GenBank/DDBJ whole genome shotgun (WGS) entry which is preliminary data.</text>
</comment>
<keyword evidence="5" id="KW-1185">Reference proteome</keyword>
<sequence length="459" mass="49060">MFAKHIKGLEAAKKKAQDSKTAILKKVADEGLTLSENEVAEIQELDDSIKTIEVDLKYYRDASVEDQASAEPIDGTTEKAGHGSRQGQSSVRVVTPNLEKGVMFARLVKTLARAKGSASDAIIFAENDAKKTNDNRLLNLVKAAVSPATTQNTEWAGALTEGKEASKEFIELLLPATILGKFGANGIPSLREIPFNVLVPGQSLGGSATWVGEGKPASVTAAGFFNTKLDRMKLSAISVLTEEMVLDSSPAADLLVRDTLIAAISSRIDKDFIDPNKTESARLSPASITNKGVAIQSVGNNSEAIKRDAVAMHEPFIKANIPTDRLVWMMGSSTALTLSLMTTPQGAPAFPGMTPSGGFFLGKPVIVSSNVGKMLILADAASILIAKDDDINVKYSQEANIKMSSNPEDDADAESVSMFQNDMVAIKTDQHINWSLARSGSVSYIKEVNWTFDDGEPVK</sequence>
<dbReference type="InterPro" id="IPR024455">
    <property type="entry name" value="Phage_capsid"/>
</dbReference>
<organism evidence="4 5">
    <name type="scientific">Ignatzschineria indica</name>
    <dbReference type="NCBI Taxonomy" id="472583"/>
    <lineage>
        <taxon>Bacteria</taxon>
        <taxon>Pseudomonadati</taxon>
        <taxon>Pseudomonadota</taxon>
        <taxon>Gammaproteobacteria</taxon>
        <taxon>Cardiobacteriales</taxon>
        <taxon>Ignatzschineriaceae</taxon>
        <taxon>Ignatzschineria</taxon>
    </lineage>
</organism>
<feature type="domain" description="Phage capsid-like C-terminal" evidence="3">
    <location>
        <begin position="199"/>
        <end position="444"/>
    </location>
</feature>
<evidence type="ECO:0000313" key="4">
    <source>
        <dbReference type="EMBL" id="PWD83065.1"/>
    </source>
</evidence>
<evidence type="ECO:0000256" key="2">
    <source>
        <dbReference type="SAM" id="MobiDB-lite"/>
    </source>
</evidence>
<dbReference type="InterPro" id="IPR054612">
    <property type="entry name" value="Phage_capsid-like_C"/>
</dbReference>
<dbReference type="Proteomes" id="UP000244948">
    <property type="component" value="Unassembled WGS sequence"/>
</dbReference>
<evidence type="ECO:0000259" key="3">
    <source>
        <dbReference type="Pfam" id="PF05065"/>
    </source>
</evidence>